<evidence type="ECO:0000313" key="3">
    <source>
        <dbReference type="Proteomes" id="UP001054902"/>
    </source>
</evidence>
<feature type="compositionally biased region" description="Basic and acidic residues" evidence="1">
    <location>
        <begin position="333"/>
        <end position="346"/>
    </location>
</feature>
<feature type="compositionally biased region" description="Low complexity" evidence="1">
    <location>
        <begin position="553"/>
        <end position="570"/>
    </location>
</feature>
<feature type="region of interest" description="Disordered" evidence="1">
    <location>
        <begin position="553"/>
        <end position="587"/>
    </location>
</feature>
<protein>
    <submittedName>
        <fullName evidence="2">Uncharacterized protein</fullName>
    </submittedName>
</protein>
<dbReference type="AlphaFoldDB" id="A0AAD3HER7"/>
<proteinExistence type="predicted"/>
<feature type="compositionally biased region" description="Basic residues" evidence="1">
    <location>
        <begin position="403"/>
        <end position="418"/>
    </location>
</feature>
<dbReference type="Proteomes" id="UP001054902">
    <property type="component" value="Unassembled WGS sequence"/>
</dbReference>
<comment type="caution">
    <text evidence="2">The sequence shown here is derived from an EMBL/GenBank/DDBJ whole genome shotgun (WGS) entry which is preliminary data.</text>
</comment>
<feature type="compositionally biased region" description="Basic and acidic residues" evidence="1">
    <location>
        <begin position="28"/>
        <end position="46"/>
    </location>
</feature>
<feature type="region of interest" description="Disordered" evidence="1">
    <location>
        <begin position="286"/>
        <end position="346"/>
    </location>
</feature>
<feature type="compositionally biased region" description="Polar residues" evidence="1">
    <location>
        <begin position="47"/>
        <end position="60"/>
    </location>
</feature>
<keyword evidence="3" id="KW-1185">Reference proteome</keyword>
<sequence length="616" mass="68232">MGKNSSDESSSSADTADDRQLAYNSEQPDSRKSESYGLKVGEKSSYEKISSNITPSTENSPAKESRESDESSEECSPYKSPSSAFMNASPHLPPIPSATNARQQIQNRDIALRLLSTPTSSHAVAEDTQYANVDHQRLLLAVQLHQQQQREQHHFRLQQQLILQRHHEEIQRELQIKQLRQQLMGRTALDHSSILHCPNTSFQNNSMHVPFLQGAQYSGLNNNFQIQQGLQMSNGYMPQGNLPSNYVRLPSGVIVESGNQTHFADSMQNQQHENILSTIMQQYSTNDNEENGRKEMKTPNASPKRKSTSKKKGTAKGGTKSKNKKKKQKKHHNHEEQGKASPRIHLDRLNQSPSKLGLSSPLPKPGVYHSLTQLVTEEIDSSAGLVFRNLDNVDPDKFLHVPGVRKRSKSNKTKKRGGDKKSKALSRSSSMGDDNDTREVYCARTTISGVSVNLGSNHRTSTEAAAALDIANQLYNGLDNHKPFYVLSEVEVMVALKAIGHDSIAALQRFQRNLFTSDQKIEFENLVEKALASIGGNDDELAAILLNIGSYSNKKGSSSSIDASKHSVASKSKKKSKKTTNSSSSNSEMKYAGEHVIYDVDEDGFFSMRLDSALGV</sequence>
<name>A0AAD3HER7_9STRA</name>
<feature type="region of interest" description="Disordered" evidence="1">
    <location>
        <begin position="1"/>
        <end position="103"/>
    </location>
</feature>
<evidence type="ECO:0000313" key="2">
    <source>
        <dbReference type="EMBL" id="GFH61217.1"/>
    </source>
</evidence>
<accession>A0AAD3HER7</accession>
<evidence type="ECO:0000256" key="1">
    <source>
        <dbReference type="SAM" id="MobiDB-lite"/>
    </source>
</evidence>
<reference evidence="2 3" key="1">
    <citation type="journal article" date="2021" name="Sci. Rep.">
        <title>The genome of the diatom Chaetoceros tenuissimus carries an ancient integrated fragment of an extant virus.</title>
        <authorList>
            <person name="Hongo Y."/>
            <person name="Kimura K."/>
            <person name="Takaki Y."/>
            <person name="Yoshida Y."/>
            <person name="Baba S."/>
            <person name="Kobayashi G."/>
            <person name="Nagasaki K."/>
            <person name="Hano T."/>
            <person name="Tomaru Y."/>
        </authorList>
    </citation>
    <scope>NUCLEOTIDE SEQUENCE [LARGE SCALE GENOMIC DNA]</scope>
    <source>
        <strain evidence="2 3">NIES-3715</strain>
    </source>
</reference>
<dbReference type="EMBL" id="BLLK01000072">
    <property type="protein sequence ID" value="GFH61217.1"/>
    <property type="molecule type" value="Genomic_DNA"/>
</dbReference>
<organism evidence="2 3">
    <name type="scientific">Chaetoceros tenuissimus</name>
    <dbReference type="NCBI Taxonomy" id="426638"/>
    <lineage>
        <taxon>Eukaryota</taxon>
        <taxon>Sar</taxon>
        <taxon>Stramenopiles</taxon>
        <taxon>Ochrophyta</taxon>
        <taxon>Bacillariophyta</taxon>
        <taxon>Coscinodiscophyceae</taxon>
        <taxon>Chaetocerotophycidae</taxon>
        <taxon>Chaetocerotales</taxon>
        <taxon>Chaetocerotaceae</taxon>
        <taxon>Chaetoceros</taxon>
    </lineage>
</organism>
<feature type="compositionally biased region" description="Basic residues" evidence="1">
    <location>
        <begin position="303"/>
        <end position="332"/>
    </location>
</feature>
<feature type="region of interest" description="Disordered" evidence="1">
    <location>
        <begin position="396"/>
        <end position="437"/>
    </location>
</feature>
<gene>
    <name evidence="2" type="ORF">CTEN210_17693</name>
</gene>